<protein>
    <submittedName>
        <fullName evidence="1">Str. FM013</fullName>
    </submittedName>
</protein>
<accession>A0A0G4P9J2</accession>
<gene>
    <name evidence="1" type="ORF">PCAMFM013_S008g000378</name>
</gene>
<proteinExistence type="predicted"/>
<reference evidence="1 2" key="1">
    <citation type="journal article" date="2014" name="Nat. Commun.">
        <title>Multiple recent horizontal transfers of a large genomic region in cheese making fungi.</title>
        <authorList>
            <person name="Cheeseman K."/>
            <person name="Ropars J."/>
            <person name="Renault P."/>
            <person name="Dupont J."/>
            <person name="Gouzy J."/>
            <person name="Branca A."/>
            <person name="Abraham A.L."/>
            <person name="Ceppi M."/>
            <person name="Conseiller E."/>
            <person name="Debuchy R."/>
            <person name="Malagnac F."/>
            <person name="Goarin A."/>
            <person name="Silar P."/>
            <person name="Lacoste S."/>
            <person name="Sallet E."/>
            <person name="Bensimon A."/>
            <person name="Giraud T."/>
            <person name="Brygoo Y."/>
        </authorList>
    </citation>
    <scope>NUCLEOTIDE SEQUENCE [LARGE SCALE GENOMIC DNA]</scope>
    <source>
        <strain evidence="2">FM 013</strain>
    </source>
</reference>
<dbReference type="AlphaFoldDB" id="A0A0G4P9J2"/>
<name>A0A0G4P9J2_PENC3</name>
<evidence type="ECO:0000313" key="1">
    <source>
        <dbReference type="EMBL" id="CRL22949.1"/>
    </source>
</evidence>
<evidence type="ECO:0000313" key="2">
    <source>
        <dbReference type="Proteomes" id="UP000053732"/>
    </source>
</evidence>
<sequence length="66" mass="7333">MMGITDGQEAISTWIKGPDIKVLRGFPKPNNVFLIWGAIEYPKKKKASMISSDLEDMRGDHNAIGD</sequence>
<dbReference type="EMBL" id="HG793141">
    <property type="protein sequence ID" value="CRL22949.1"/>
    <property type="molecule type" value="Genomic_DNA"/>
</dbReference>
<dbReference type="Proteomes" id="UP000053732">
    <property type="component" value="Unassembled WGS sequence"/>
</dbReference>
<organism evidence="1 2">
    <name type="scientific">Penicillium camemberti (strain FM 013)</name>
    <dbReference type="NCBI Taxonomy" id="1429867"/>
    <lineage>
        <taxon>Eukaryota</taxon>
        <taxon>Fungi</taxon>
        <taxon>Dikarya</taxon>
        <taxon>Ascomycota</taxon>
        <taxon>Pezizomycotina</taxon>
        <taxon>Eurotiomycetes</taxon>
        <taxon>Eurotiomycetidae</taxon>
        <taxon>Eurotiales</taxon>
        <taxon>Aspergillaceae</taxon>
        <taxon>Penicillium</taxon>
    </lineage>
</organism>
<keyword evidence="2" id="KW-1185">Reference proteome</keyword>